<comment type="caution">
    <text evidence="2">The sequence shown here is derived from an EMBL/GenBank/DDBJ whole genome shotgun (WGS) entry which is preliminary data.</text>
</comment>
<dbReference type="RefSeq" id="WP_111162037.1">
    <property type="nucleotide sequence ID" value="NZ_PCDP01000039.1"/>
</dbReference>
<keyword evidence="3" id="KW-1185">Reference proteome</keyword>
<dbReference type="PIRSF" id="PIRSF005956">
    <property type="entry name" value="BtpA"/>
    <property type="match status" value="1"/>
</dbReference>
<organism evidence="2 3">
    <name type="scientific">Rhizobium tubonense</name>
    <dbReference type="NCBI Taxonomy" id="484088"/>
    <lineage>
        <taxon>Bacteria</taxon>
        <taxon>Pseudomonadati</taxon>
        <taxon>Pseudomonadota</taxon>
        <taxon>Alphaproteobacteria</taxon>
        <taxon>Hyphomicrobiales</taxon>
        <taxon>Rhizobiaceae</taxon>
        <taxon>Rhizobium/Agrobacterium group</taxon>
        <taxon>Rhizobium</taxon>
    </lineage>
</organism>
<dbReference type="NCBIfam" id="TIGR00259">
    <property type="entry name" value="thylakoid_BtpA"/>
    <property type="match status" value="1"/>
</dbReference>
<dbReference type="Pfam" id="PF03437">
    <property type="entry name" value="BtpA"/>
    <property type="match status" value="1"/>
</dbReference>
<gene>
    <name evidence="2" type="ORF">CPY51_20200</name>
</gene>
<dbReference type="InterPro" id="IPR011060">
    <property type="entry name" value="RibuloseP-bd_barrel"/>
</dbReference>
<accession>A0A2W4CFM3</accession>
<evidence type="ECO:0000313" key="2">
    <source>
        <dbReference type="EMBL" id="PZM11551.1"/>
    </source>
</evidence>
<sequence length="285" mass="30391">MSDTPRKNTVYRQKQNAIEEIFGRRKAVIGVIHSLPLPGSPEYDGQPMADIIDFAVAEAGRYKNGGVDGLIVENHGDIPFSKPDKLGPETAASMAVMSDAVRRHCGLPIGVNVLANGAIQALAVAKAAGAAFVRVNQWSNAYVANEGLIDGPAGEATRYRAWLHARSVRIFADVHVKHGAHAITGDRTIQELARDNEFFDADVAIATGQRTGDSATMEELQAIGAGTALPVAVGSGVTPDNVGDIFIVADAVIVASYLKRDGVWWNPVDPERLQVFMRAVAKARS</sequence>
<dbReference type="AlphaFoldDB" id="A0A2W4CFM3"/>
<dbReference type="InterPro" id="IPR005137">
    <property type="entry name" value="BtpA"/>
</dbReference>
<proteinExistence type="inferred from homology"/>
<dbReference type="EMBL" id="PCDP01000039">
    <property type="protein sequence ID" value="PZM11551.1"/>
    <property type="molecule type" value="Genomic_DNA"/>
</dbReference>
<comment type="similarity">
    <text evidence="1">Belongs to the BtpA family.</text>
</comment>
<dbReference type="PANTHER" id="PTHR21381:SF3">
    <property type="entry name" value="SGC REGION PROTEIN SGCQ-RELATED"/>
    <property type="match status" value="1"/>
</dbReference>
<evidence type="ECO:0000313" key="3">
    <source>
        <dbReference type="Proteomes" id="UP000248925"/>
    </source>
</evidence>
<dbReference type="Proteomes" id="UP000248925">
    <property type="component" value="Unassembled WGS sequence"/>
</dbReference>
<dbReference type="SUPFAM" id="SSF51366">
    <property type="entry name" value="Ribulose-phoshate binding barrel"/>
    <property type="match status" value="1"/>
</dbReference>
<protein>
    <submittedName>
        <fullName evidence="2">BtpA family membrane complex biogenesis protein</fullName>
    </submittedName>
</protein>
<evidence type="ECO:0000256" key="1">
    <source>
        <dbReference type="ARBA" id="ARBA00006007"/>
    </source>
</evidence>
<reference evidence="2 3" key="1">
    <citation type="journal article" date="2018" name="Sci. Rep.">
        <title>Rhizobium tumorigenes sp. nov., a novel plant tumorigenic bacterium isolated from cane gall tumors on thornless blackberry.</title>
        <authorList>
            <person name="Kuzmanovi N."/>
            <person name="Smalla K."/>
            <person name="Gronow S."/>
            <person name="PuBawska J."/>
        </authorList>
    </citation>
    <scope>NUCLEOTIDE SEQUENCE [LARGE SCALE GENOMIC DNA]</scope>
    <source>
        <strain evidence="2 3">CCBAU 85046</strain>
    </source>
</reference>
<dbReference type="OrthoDB" id="9791357at2"/>
<name>A0A2W4CFM3_9HYPH</name>
<dbReference type="PANTHER" id="PTHR21381">
    <property type="entry name" value="ZGC:162297"/>
    <property type="match status" value="1"/>
</dbReference>